<comment type="caution">
    <text evidence="6">The sequence shown here is derived from an EMBL/GenBank/DDBJ whole genome shotgun (WGS) entry which is preliminary data.</text>
</comment>
<accession>A0A7W7RJ33</accession>
<evidence type="ECO:0000313" key="6">
    <source>
        <dbReference type="EMBL" id="MBB4932912.1"/>
    </source>
</evidence>
<dbReference type="SUPFAM" id="SSF51679">
    <property type="entry name" value="Bacterial luciferase-like"/>
    <property type="match status" value="1"/>
</dbReference>
<keyword evidence="2" id="KW-0288">FMN</keyword>
<evidence type="ECO:0000256" key="2">
    <source>
        <dbReference type="ARBA" id="ARBA00022643"/>
    </source>
</evidence>
<dbReference type="AlphaFoldDB" id="A0A7W7RJ33"/>
<evidence type="ECO:0000256" key="1">
    <source>
        <dbReference type="ARBA" id="ARBA00022630"/>
    </source>
</evidence>
<dbReference type="InterPro" id="IPR050172">
    <property type="entry name" value="SsuD_RutA_monooxygenase"/>
</dbReference>
<keyword evidence="1" id="KW-0285">Flavoprotein</keyword>
<dbReference type="GO" id="GO:0046306">
    <property type="term" value="P:alkanesulfonate catabolic process"/>
    <property type="evidence" value="ECO:0007669"/>
    <property type="project" value="TreeGrafter"/>
</dbReference>
<dbReference type="PANTHER" id="PTHR42847">
    <property type="entry name" value="ALKANESULFONATE MONOOXYGENASE"/>
    <property type="match status" value="1"/>
</dbReference>
<evidence type="ECO:0000313" key="7">
    <source>
        <dbReference type="Proteomes" id="UP000523007"/>
    </source>
</evidence>
<evidence type="ECO:0000259" key="5">
    <source>
        <dbReference type="Pfam" id="PF00296"/>
    </source>
</evidence>
<gene>
    <name evidence="6" type="ORF">F4561_003732</name>
</gene>
<protein>
    <submittedName>
        <fullName evidence="6">Alkanesulfonate monooxygenase SsuD/methylene tetrahydromethanopterin reductase-like flavin-dependent oxidoreductase (Luciferase family)</fullName>
    </submittedName>
</protein>
<evidence type="ECO:0000256" key="3">
    <source>
        <dbReference type="ARBA" id="ARBA00023002"/>
    </source>
</evidence>
<keyword evidence="4 6" id="KW-0503">Monooxygenase</keyword>
<reference evidence="6 7" key="1">
    <citation type="submission" date="2020-08" db="EMBL/GenBank/DDBJ databases">
        <title>Sequencing the genomes of 1000 actinobacteria strains.</title>
        <authorList>
            <person name="Klenk H.-P."/>
        </authorList>
    </citation>
    <scope>NUCLEOTIDE SEQUENCE [LARGE SCALE GENOMIC DNA]</scope>
    <source>
        <strain evidence="6 7">DSM 102030</strain>
    </source>
</reference>
<dbReference type="Gene3D" id="3.20.20.30">
    <property type="entry name" value="Luciferase-like domain"/>
    <property type="match status" value="1"/>
</dbReference>
<dbReference type="GO" id="GO:0008726">
    <property type="term" value="F:alkanesulfonate monooxygenase activity"/>
    <property type="evidence" value="ECO:0007669"/>
    <property type="project" value="TreeGrafter"/>
</dbReference>
<proteinExistence type="predicted"/>
<dbReference type="Pfam" id="PF00296">
    <property type="entry name" value="Bac_luciferase"/>
    <property type="match status" value="1"/>
</dbReference>
<dbReference type="Proteomes" id="UP000523007">
    <property type="component" value="Unassembled WGS sequence"/>
</dbReference>
<dbReference type="RefSeq" id="WP_184580611.1">
    <property type="nucleotide sequence ID" value="NZ_JACHJT010000001.1"/>
</dbReference>
<evidence type="ECO:0000256" key="4">
    <source>
        <dbReference type="ARBA" id="ARBA00023033"/>
    </source>
</evidence>
<dbReference type="InterPro" id="IPR036661">
    <property type="entry name" value="Luciferase-like_sf"/>
</dbReference>
<name>A0A7W7RJ33_9ACTN</name>
<dbReference type="EMBL" id="JACHJT010000001">
    <property type="protein sequence ID" value="MBB4932912.1"/>
    <property type="molecule type" value="Genomic_DNA"/>
</dbReference>
<organism evidence="6 7">
    <name type="scientific">Lipingzhangella halophila</name>
    <dbReference type="NCBI Taxonomy" id="1783352"/>
    <lineage>
        <taxon>Bacteria</taxon>
        <taxon>Bacillati</taxon>
        <taxon>Actinomycetota</taxon>
        <taxon>Actinomycetes</taxon>
        <taxon>Streptosporangiales</taxon>
        <taxon>Nocardiopsidaceae</taxon>
        <taxon>Lipingzhangella</taxon>
    </lineage>
</organism>
<feature type="domain" description="Luciferase-like" evidence="5">
    <location>
        <begin position="9"/>
        <end position="231"/>
    </location>
</feature>
<keyword evidence="3" id="KW-0560">Oxidoreductase</keyword>
<keyword evidence="7" id="KW-1185">Reference proteome</keyword>
<sequence>MTDYGHELQFGTFITPVNTDPHRPVRLARVAERAGLDIVTFQDHPYQAAFHDTWTLMTWIAAATEHITVAGSVLNLPLRQPAVLARSAASLDLLSGGRFTMPLGAGAFWDAIAAMGGPRRTPGEAIEALGEALQIVRGLWDTSTPRPLRVAGKHYQVSGAKRGPAPAHDIPVWLGLYKPRGLRLVGREADGWLVSTGYLQDGEPGPSNAIIDEAAEEAGRDPAEIRRVITVGGSLRPVSSGYLQGPADQWVEELTALALQGGAGTIITMSDEPDFIRTFGEEIAPAVREAVAAERSSG</sequence>
<dbReference type="InterPro" id="IPR011251">
    <property type="entry name" value="Luciferase-like_dom"/>
</dbReference>
<dbReference type="PANTHER" id="PTHR42847:SF4">
    <property type="entry name" value="ALKANESULFONATE MONOOXYGENASE-RELATED"/>
    <property type="match status" value="1"/>
</dbReference>